<feature type="transmembrane region" description="Helical" evidence="1">
    <location>
        <begin position="70"/>
        <end position="91"/>
    </location>
</feature>
<dbReference type="EMBL" id="CP023777">
    <property type="protein sequence ID" value="ATL49491.1"/>
    <property type="molecule type" value="Genomic_DNA"/>
</dbReference>
<dbReference type="KEGG" id="cbae:COR50_21210"/>
<feature type="transmembrane region" description="Helical" evidence="1">
    <location>
        <begin position="20"/>
        <end position="41"/>
    </location>
</feature>
<sequence>MASSNSATNPTPGPSNVKQYFGKVLFVEWVVLSISIIILFFCSEQPNWYGFVLVASCYGAYYLTASRPGVRLLCLIFSNLLYIILGALLLVQILS</sequence>
<keyword evidence="3" id="KW-1185">Reference proteome</keyword>
<keyword evidence="1" id="KW-0812">Transmembrane</keyword>
<dbReference type="AlphaFoldDB" id="A0A291R004"/>
<evidence type="ECO:0000313" key="2">
    <source>
        <dbReference type="EMBL" id="ATL49491.1"/>
    </source>
</evidence>
<evidence type="ECO:0000256" key="1">
    <source>
        <dbReference type="SAM" id="Phobius"/>
    </source>
</evidence>
<protein>
    <submittedName>
        <fullName evidence="2">Uncharacterized protein</fullName>
    </submittedName>
</protein>
<organism evidence="2 3">
    <name type="scientific">Chitinophaga caeni</name>
    <dbReference type="NCBI Taxonomy" id="2029983"/>
    <lineage>
        <taxon>Bacteria</taxon>
        <taxon>Pseudomonadati</taxon>
        <taxon>Bacteroidota</taxon>
        <taxon>Chitinophagia</taxon>
        <taxon>Chitinophagales</taxon>
        <taxon>Chitinophagaceae</taxon>
        <taxon>Chitinophaga</taxon>
    </lineage>
</organism>
<keyword evidence="1" id="KW-1133">Transmembrane helix</keyword>
<reference evidence="2 3" key="1">
    <citation type="submission" date="2017-10" db="EMBL/GenBank/DDBJ databases">
        <title>Paenichitinophaga pekingensis gen. nov., sp. nov., isolated from activated sludge.</title>
        <authorList>
            <person name="Jin D."/>
            <person name="Kong X."/>
            <person name="Deng Y."/>
            <person name="Bai Z."/>
        </authorList>
    </citation>
    <scope>NUCLEOTIDE SEQUENCE [LARGE SCALE GENOMIC DNA]</scope>
    <source>
        <strain evidence="2 3">13</strain>
    </source>
</reference>
<accession>A0A291R004</accession>
<proteinExistence type="predicted"/>
<gene>
    <name evidence="2" type="ORF">COR50_21210</name>
</gene>
<feature type="transmembrane region" description="Helical" evidence="1">
    <location>
        <begin position="48"/>
        <end position="64"/>
    </location>
</feature>
<dbReference type="RefSeq" id="WP_098195858.1">
    <property type="nucleotide sequence ID" value="NZ_CP023777.1"/>
</dbReference>
<keyword evidence="1" id="KW-0472">Membrane</keyword>
<evidence type="ECO:0000313" key="3">
    <source>
        <dbReference type="Proteomes" id="UP000220133"/>
    </source>
</evidence>
<name>A0A291R004_9BACT</name>
<dbReference type="Proteomes" id="UP000220133">
    <property type="component" value="Chromosome"/>
</dbReference>